<proteinExistence type="predicted"/>
<feature type="region of interest" description="Disordered" evidence="1">
    <location>
        <begin position="411"/>
        <end position="448"/>
    </location>
</feature>
<feature type="domain" description="PH" evidence="2">
    <location>
        <begin position="254"/>
        <end position="352"/>
    </location>
</feature>
<feature type="domain" description="Skg3/CAF120-like PH-like" evidence="3">
    <location>
        <begin position="383"/>
        <end position="568"/>
    </location>
</feature>
<feature type="region of interest" description="Disordered" evidence="1">
    <location>
        <begin position="948"/>
        <end position="1318"/>
    </location>
</feature>
<evidence type="ECO:0000259" key="3">
    <source>
        <dbReference type="Pfam" id="PF25381"/>
    </source>
</evidence>
<keyword evidence="5" id="KW-1185">Reference proteome</keyword>
<dbReference type="Pfam" id="PF00169">
    <property type="entry name" value="PH"/>
    <property type="match status" value="1"/>
</dbReference>
<protein>
    <submittedName>
        <fullName evidence="4">CCR4-NOT transcriptional complex subunit</fullName>
    </submittedName>
</protein>
<feature type="compositionally biased region" description="Polar residues" evidence="1">
    <location>
        <begin position="1587"/>
        <end position="1597"/>
    </location>
</feature>
<feature type="compositionally biased region" description="Basic and acidic residues" evidence="1">
    <location>
        <begin position="1259"/>
        <end position="1276"/>
    </location>
</feature>
<evidence type="ECO:0000313" key="4">
    <source>
        <dbReference type="EMBL" id="WOO78801.1"/>
    </source>
</evidence>
<feature type="compositionally biased region" description="Low complexity" evidence="1">
    <location>
        <begin position="21"/>
        <end position="32"/>
    </location>
</feature>
<dbReference type="InterPro" id="IPR001849">
    <property type="entry name" value="PH_domain"/>
</dbReference>
<feature type="compositionally biased region" description="Basic and acidic residues" evidence="1">
    <location>
        <begin position="1243"/>
        <end position="1252"/>
    </location>
</feature>
<feature type="compositionally biased region" description="Polar residues" evidence="1">
    <location>
        <begin position="83"/>
        <end position="96"/>
    </location>
</feature>
<name>A0AAF0Y6N3_9TREE</name>
<accession>A0AAF0Y6N3</accession>
<feature type="region of interest" description="Disordered" evidence="1">
    <location>
        <begin position="1"/>
        <end position="208"/>
    </location>
</feature>
<feature type="compositionally biased region" description="Low complexity" evidence="1">
    <location>
        <begin position="1158"/>
        <end position="1169"/>
    </location>
</feature>
<feature type="compositionally biased region" description="Polar residues" evidence="1">
    <location>
        <begin position="46"/>
        <end position="56"/>
    </location>
</feature>
<sequence>MFKRKSQQPQQGVSPLPPPASGRASISSMASSNMHGVGVPAERVNSIASMDSSTTAGKEKRRSGFLGFGRKKDKDKDQQQQQPGSSRPSSTFTVNGRPSMGGIPEDPNAAYRQQQQQQHGSNAFTQPNGRVVVQQRSSDFGPGNLQQQQQQQRAQTMGLQHRQEVAPPPQQQRSASGGGGGGGFVHRPAAPDSAVAATSSGLENRPEYKQEFEPVVELISYQPHKTYVTSPPELEMIFARTSAGHQPKQGQPGSPSNDWDSVWLQLSGTSLSMWSMKETRAAAARGEKIPPTYFNITDSSLELLNPLPPPPHRPNSHPHSHVFSLNTAGSNRLLFSCPSDHDLVRWSIGLRLAAWERSRLEEVYTGHLIRAGGREPRSPLVRGRLEGWVRVRVMGGTDWHRLWLVLSDPAAAEDPKDSPGRRHSLFGMGGHKNEHIQEPNTGVPMASFYNEPRTAKNKTSSLPVLSITSVSQTYAVFPEHLEVMSQSNLMKVVGRISGDLVTIEGGLRDSGWALIMPEAPVEDPAPPHPSTPLSIMMRWVTGFHDAFKLYGRPAQYSWDDADPKSLFFAYPHGELRGDLFLTLDEATAANHRLNTPGIRAQFTALVQKRTVALSEEKRRASLGLSGIANGKQPYDEKASFIREPEQDDNLQQSSPPKLKEDSFRLPPLSFNNDEPKQKSPPTLLDNRSLTPITEAEASRQNSTHRPQPQAKPEPLIRSVVGVPPVAETKAVSEERSASPSRSHATFGRHGNDSEEQLSAPAETPASQTNPTIWSQESGRTPLASNHSAHSTPVTQTPTISHDSHSFQAQARGGSQPPSRANSYGPHAITTDRVVVTKAITPPPAPEPEKSSYFAQPKVLAATGAAAAAAGIAGAAAIASGNKNELHAPKPHRIPSSEPLQAGLREEPAALYLMNMVEEPAAPAPAPAPAAPVAAPAPAPVAAPIVAKLPTPEQEKPPRPTIVTETQRSDQVTRRPSGARAAPTPRSALGPSPSSARSDEAKVIPPVIPEASPAERSTESLNRSPEPVRKPLSPEPVRKPLSPEPARKALSPPLQNANSLSPQSPEQRSLHSSPGRAPPSSVGIPASNTSHDLANDAAAYMAFAEQPTSPVRNKGHLPTPPTSAVVAAGAAVAAAVGAPETRSSFAPSKAAAERRAKAEAAAAEQRSAMAVPGGGKRAKGNNQQRGGEIWSGSEDEDEDEDSPVATQPRHPLPEPTNLPRRDSVPRALPPVPGGRQQPQQQYENYDRNERTDRNYGNYVPERDMYRDQYRDSIRDNDSFYQPPPSIIEPRPRSRSPPAPHRQLPQQPRNAGPLPAPPALKQNVWNANFAVEHGMTENKGTFVQLDEPSVALTKAFLPGGLLAAGMQDKDDRSAKRQEEVARETGSALVNVPAKPPPPQTGLLGQVAAHEADRKNAGGIGATLTERDRERRLAEDRQRKIEELQRQQVESQSMHSGMYGNPYAQGYPPYGMPPAMGYNPYGMMNPAAQQQAMYAAQLAYQQTMMAMSQAGSQMGDDPRGGDGRASPAGSMRPSSPPFAGGYGYGFMPAPSMYGAFPSPYGMQGMPSPNAPGWGSPNPAFRQTMFDGQGVPQQHDGSYPNSERGDEQHHNGNGRAAS</sequence>
<feature type="compositionally biased region" description="Polar residues" evidence="1">
    <location>
        <begin position="764"/>
        <end position="808"/>
    </location>
</feature>
<reference evidence="4" key="1">
    <citation type="submission" date="2023-10" db="EMBL/GenBank/DDBJ databases">
        <authorList>
            <person name="Noh H."/>
        </authorList>
    </citation>
    <scope>NUCLEOTIDE SEQUENCE</scope>
    <source>
        <strain evidence="4">DUCC4014</strain>
    </source>
</reference>
<dbReference type="SUPFAM" id="SSF50729">
    <property type="entry name" value="PH domain-like"/>
    <property type="match status" value="1"/>
</dbReference>
<dbReference type="InterPro" id="IPR011993">
    <property type="entry name" value="PH-like_dom_sf"/>
</dbReference>
<feature type="compositionally biased region" description="Polar residues" evidence="1">
    <location>
        <begin position="119"/>
        <end position="138"/>
    </location>
</feature>
<dbReference type="Gene3D" id="2.30.29.30">
    <property type="entry name" value="Pleckstrin-homology domain (PH domain)/Phosphotyrosine-binding domain (PTB)"/>
    <property type="match status" value="1"/>
</dbReference>
<feature type="compositionally biased region" description="Acidic residues" evidence="1">
    <location>
        <begin position="1192"/>
        <end position="1201"/>
    </location>
</feature>
<dbReference type="Pfam" id="PF25381">
    <property type="entry name" value="PH_26"/>
    <property type="match status" value="1"/>
</dbReference>
<dbReference type="Proteomes" id="UP000827549">
    <property type="component" value="Chromosome 2"/>
</dbReference>
<feature type="compositionally biased region" description="Polar residues" evidence="1">
    <location>
        <begin position="1052"/>
        <end position="1071"/>
    </location>
</feature>
<feature type="compositionally biased region" description="Low complexity" evidence="1">
    <location>
        <begin position="1123"/>
        <end position="1137"/>
    </location>
</feature>
<dbReference type="PANTHER" id="PTHR48125:SF12">
    <property type="entry name" value="AT HOOK TRANSCRIPTION FACTOR FAMILY-RELATED"/>
    <property type="match status" value="1"/>
</dbReference>
<evidence type="ECO:0000313" key="5">
    <source>
        <dbReference type="Proteomes" id="UP000827549"/>
    </source>
</evidence>
<organism evidence="4 5">
    <name type="scientific">Vanrija pseudolonga</name>
    <dbReference type="NCBI Taxonomy" id="143232"/>
    <lineage>
        <taxon>Eukaryota</taxon>
        <taxon>Fungi</taxon>
        <taxon>Dikarya</taxon>
        <taxon>Basidiomycota</taxon>
        <taxon>Agaricomycotina</taxon>
        <taxon>Tremellomycetes</taxon>
        <taxon>Trichosporonales</taxon>
        <taxon>Trichosporonaceae</taxon>
        <taxon>Vanrija</taxon>
    </lineage>
</organism>
<dbReference type="PANTHER" id="PTHR48125">
    <property type="entry name" value="LP07818P1"/>
    <property type="match status" value="1"/>
</dbReference>
<dbReference type="RefSeq" id="XP_062624833.1">
    <property type="nucleotide sequence ID" value="XM_062768849.1"/>
</dbReference>
<feature type="compositionally biased region" description="Basic residues" evidence="1">
    <location>
        <begin position="59"/>
        <end position="69"/>
    </location>
</feature>
<gene>
    <name evidence="4" type="primary">CAF120</name>
    <name evidence="4" type="ORF">LOC62_02G002339</name>
</gene>
<evidence type="ECO:0000259" key="2">
    <source>
        <dbReference type="Pfam" id="PF00169"/>
    </source>
</evidence>
<dbReference type="GeneID" id="87805587"/>
<evidence type="ECO:0000256" key="1">
    <source>
        <dbReference type="SAM" id="MobiDB-lite"/>
    </source>
</evidence>
<dbReference type="InterPro" id="IPR058155">
    <property type="entry name" value="Skg3/CAF120-like_PH"/>
</dbReference>
<feature type="region of interest" description="Disordered" evidence="1">
    <location>
        <begin position="644"/>
        <end position="829"/>
    </location>
</feature>
<feature type="region of interest" description="Disordered" evidence="1">
    <location>
        <begin position="1564"/>
        <end position="1614"/>
    </location>
</feature>
<dbReference type="EMBL" id="CP086715">
    <property type="protein sequence ID" value="WOO78801.1"/>
    <property type="molecule type" value="Genomic_DNA"/>
</dbReference>
<feature type="region of interest" description="Disordered" evidence="1">
    <location>
        <begin position="1506"/>
        <end position="1531"/>
    </location>
</feature>